<evidence type="ECO:0000256" key="2">
    <source>
        <dbReference type="SAM" id="Phobius"/>
    </source>
</evidence>
<evidence type="ECO:0000313" key="3">
    <source>
        <dbReference type="EMBL" id="QBR91669.1"/>
    </source>
</evidence>
<feature type="region of interest" description="Disordered" evidence="1">
    <location>
        <begin position="1"/>
        <end position="23"/>
    </location>
</feature>
<keyword evidence="2" id="KW-0472">Membrane</keyword>
<proteinExistence type="predicted"/>
<keyword evidence="2" id="KW-0812">Transmembrane</keyword>
<sequence length="125" mass="13253">MSKRRATPDDPSGDTTTKAPPGGRRALDVVRLRLAQLVWLVCVVCALLLAIGALLVALGANQDNALVDAVLRGADAVDLGVFSRENGIKEFRGPDADVKNALLNWGLGAVAYLVVGRILDRVIRP</sequence>
<dbReference type="OrthoDB" id="3828130at2"/>
<name>A0A4P7GIW3_9ACTN</name>
<dbReference type="KEGG" id="noy:EXE57_04860"/>
<accession>A0A4P7GIW3</accession>
<dbReference type="Proteomes" id="UP000294894">
    <property type="component" value="Chromosome"/>
</dbReference>
<organism evidence="3 4">
    <name type="scientific">Nocardioides euryhalodurans</name>
    <dbReference type="NCBI Taxonomy" id="2518370"/>
    <lineage>
        <taxon>Bacteria</taxon>
        <taxon>Bacillati</taxon>
        <taxon>Actinomycetota</taxon>
        <taxon>Actinomycetes</taxon>
        <taxon>Propionibacteriales</taxon>
        <taxon>Nocardioidaceae</taxon>
        <taxon>Nocardioides</taxon>
    </lineage>
</organism>
<keyword evidence="2" id="KW-1133">Transmembrane helix</keyword>
<keyword evidence="4" id="KW-1185">Reference proteome</keyword>
<protein>
    <submittedName>
        <fullName evidence="3">Uncharacterized protein</fullName>
    </submittedName>
</protein>
<dbReference type="AlphaFoldDB" id="A0A4P7GIW3"/>
<reference evidence="3 4" key="1">
    <citation type="submission" date="2019-03" db="EMBL/GenBank/DDBJ databases">
        <title>Three New Species of Nocardioides, Nocardioides euryhalodurans sp. nov., Nocardioides seonyuensis sp. nov. and Nocardioides eburneoflavus sp. nov., Iolated from Soil.</title>
        <authorList>
            <person name="Roh S.G."/>
            <person name="Lee C."/>
            <person name="Kim M.-K."/>
            <person name="Kim S.B."/>
        </authorList>
    </citation>
    <scope>NUCLEOTIDE SEQUENCE [LARGE SCALE GENOMIC DNA]</scope>
    <source>
        <strain evidence="3 4">MMS17-SY117</strain>
    </source>
</reference>
<evidence type="ECO:0000313" key="4">
    <source>
        <dbReference type="Proteomes" id="UP000294894"/>
    </source>
</evidence>
<gene>
    <name evidence="3" type="ORF">EXE57_04860</name>
</gene>
<feature type="transmembrane region" description="Helical" evidence="2">
    <location>
        <begin position="34"/>
        <end position="58"/>
    </location>
</feature>
<dbReference type="RefSeq" id="WP_135074509.1">
    <property type="nucleotide sequence ID" value="NZ_CP038267.1"/>
</dbReference>
<dbReference type="EMBL" id="CP038267">
    <property type="protein sequence ID" value="QBR91669.1"/>
    <property type="molecule type" value="Genomic_DNA"/>
</dbReference>
<feature type="transmembrane region" description="Helical" evidence="2">
    <location>
        <begin position="102"/>
        <end position="119"/>
    </location>
</feature>
<evidence type="ECO:0000256" key="1">
    <source>
        <dbReference type="SAM" id="MobiDB-lite"/>
    </source>
</evidence>